<evidence type="ECO:0000256" key="3">
    <source>
        <dbReference type="SAM" id="SignalP"/>
    </source>
</evidence>
<dbReference type="PANTHER" id="PTHR30344">
    <property type="entry name" value="6-PHOSPHOGLUCONOLACTONASE-RELATED"/>
    <property type="match status" value="1"/>
</dbReference>
<keyword evidence="4" id="KW-0413">Isomerase</keyword>
<dbReference type="EMBL" id="QLMA01000007">
    <property type="protein sequence ID" value="RAJ77516.1"/>
    <property type="molecule type" value="Genomic_DNA"/>
</dbReference>
<keyword evidence="2" id="KW-0313">Glucose metabolism</keyword>
<dbReference type="RefSeq" id="WP_111594099.1">
    <property type="nucleotide sequence ID" value="NZ_QLMA01000007.1"/>
</dbReference>
<keyword evidence="5" id="KW-1185">Reference proteome</keyword>
<accession>A0A327VSG7</accession>
<keyword evidence="3" id="KW-0732">Signal</keyword>
<dbReference type="InterPro" id="IPR011048">
    <property type="entry name" value="Haem_d1_sf"/>
</dbReference>
<feature type="chain" id="PRO_5016385269" evidence="3">
    <location>
        <begin position="26"/>
        <end position="382"/>
    </location>
</feature>
<keyword evidence="2" id="KW-0119">Carbohydrate metabolism</keyword>
<dbReference type="GO" id="GO:0017057">
    <property type="term" value="F:6-phosphogluconolactonase activity"/>
    <property type="evidence" value="ECO:0007669"/>
    <property type="project" value="TreeGrafter"/>
</dbReference>
<feature type="signal peptide" evidence="3">
    <location>
        <begin position="1"/>
        <end position="25"/>
    </location>
</feature>
<dbReference type="GO" id="GO:0016853">
    <property type="term" value="F:isomerase activity"/>
    <property type="evidence" value="ECO:0007669"/>
    <property type="project" value="UniProtKB-KW"/>
</dbReference>
<dbReference type="OrthoDB" id="9790815at2"/>
<dbReference type="SUPFAM" id="SSF51004">
    <property type="entry name" value="C-terminal (heme d1) domain of cytochrome cd1-nitrite reductase"/>
    <property type="match status" value="1"/>
</dbReference>
<evidence type="ECO:0000313" key="4">
    <source>
        <dbReference type="EMBL" id="RAJ77516.1"/>
    </source>
</evidence>
<dbReference type="InterPro" id="IPR015943">
    <property type="entry name" value="WD40/YVTN_repeat-like_dom_sf"/>
</dbReference>
<sequence length="382" mass="42044">MHRFHYFFRVVILPLLCLACLPATAQQYYLFIGSYNKNKGQEGIYVYTFNPATGATKKVYAITDVINPSYLNLSASGQFLYAATESRIPNGGTVSSYAFDSVKGALRFLNSQSSGGENPVYVMPNSANTWLANANYTAGSLSIHPLLPDGSIGLPGQTLHIEAKSIGPRQNQSHVHSVGFSPDEKYLYAPDLGADKIWWYQLTPGTEPLQPASRPFTRTAPNSGPRHFAFHPNGRFGYCIEEISGNVVAYRYKNGALDSMQTIAAHFVKDEDGYDAADIHITPDGRYLYSSTRGDENIIICYAIDARNGRLTQRSVTPSGGNHPRNFVIDPTGNYLLVAHQMSNDIVIFKRNAKTGALQQTGKLEQITAPSCLKIRAYNVQP</sequence>
<name>A0A327VSG7_9BACT</name>
<dbReference type="Pfam" id="PF10282">
    <property type="entry name" value="Lactonase"/>
    <property type="match status" value="1"/>
</dbReference>
<dbReference type="AlphaFoldDB" id="A0A327VSG7"/>
<comment type="caution">
    <text evidence="4">The sequence shown here is derived from an EMBL/GenBank/DDBJ whole genome shotgun (WGS) entry which is preliminary data.</text>
</comment>
<dbReference type="PANTHER" id="PTHR30344:SF1">
    <property type="entry name" value="6-PHOSPHOGLUCONOLACTONASE"/>
    <property type="match status" value="1"/>
</dbReference>
<protein>
    <submittedName>
        <fullName evidence="4">6-phosphogluconolactonase (Cycloisomerase 2 family)</fullName>
    </submittedName>
</protein>
<organism evidence="4 5">
    <name type="scientific">Chitinophaga dinghuensis</name>
    <dbReference type="NCBI Taxonomy" id="1539050"/>
    <lineage>
        <taxon>Bacteria</taxon>
        <taxon>Pseudomonadati</taxon>
        <taxon>Bacteroidota</taxon>
        <taxon>Chitinophagia</taxon>
        <taxon>Chitinophagales</taxon>
        <taxon>Chitinophagaceae</taxon>
        <taxon>Chitinophaga</taxon>
    </lineage>
</organism>
<dbReference type="InterPro" id="IPR050282">
    <property type="entry name" value="Cycloisomerase_2"/>
</dbReference>
<dbReference type="Proteomes" id="UP000249819">
    <property type="component" value="Unassembled WGS sequence"/>
</dbReference>
<dbReference type="GO" id="GO:0005829">
    <property type="term" value="C:cytosol"/>
    <property type="evidence" value="ECO:0007669"/>
    <property type="project" value="TreeGrafter"/>
</dbReference>
<evidence type="ECO:0000313" key="5">
    <source>
        <dbReference type="Proteomes" id="UP000249819"/>
    </source>
</evidence>
<dbReference type="GO" id="GO:0006006">
    <property type="term" value="P:glucose metabolic process"/>
    <property type="evidence" value="ECO:0007669"/>
    <property type="project" value="UniProtKB-KW"/>
</dbReference>
<evidence type="ECO:0000256" key="2">
    <source>
        <dbReference type="ARBA" id="ARBA00022526"/>
    </source>
</evidence>
<evidence type="ECO:0000256" key="1">
    <source>
        <dbReference type="ARBA" id="ARBA00005564"/>
    </source>
</evidence>
<proteinExistence type="inferred from homology"/>
<comment type="similarity">
    <text evidence="1">Belongs to the cycloisomerase 2 family.</text>
</comment>
<dbReference type="Gene3D" id="2.130.10.10">
    <property type="entry name" value="YVTN repeat-like/Quinoprotein amine dehydrogenase"/>
    <property type="match status" value="1"/>
</dbReference>
<gene>
    <name evidence="4" type="ORF">CLV59_107283</name>
</gene>
<reference evidence="4 5" key="1">
    <citation type="submission" date="2018-06" db="EMBL/GenBank/DDBJ databases">
        <title>Genomic Encyclopedia of Archaeal and Bacterial Type Strains, Phase II (KMG-II): from individual species to whole genera.</title>
        <authorList>
            <person name="Goeker M."/>
        </authorList>
    </citation>
    <scope>NUCLEOTIDE SEQUENCE [LARGE SCALE GENOMIC DNA]</scope>
    <source>
        <strain evidence="4 5">DSM 29821</strain>
    </source>
</reference>
<dbReference type="InterPro" id="IPR019405">
    <property type="entry name" value="Lactonase_7-beta_prop"/>
</dbReference>